<gene>
    <name evidence="2" type="ORF">B9Z19DRAFT_1089039</name>
</gene>
<evidence type="ECO:0000256" key="1">
    <source>
        <dbReference type="SAM" id="MobiDB-lite"/>
    </source>
</evidence>
<feature type="region of interest" description="Disordered" evidence="1">
    <location>
        <begin position="1"/>
        <end position="39"/>
    </location>
</feature>
<protein>
    <submittedName>
        <fullName evidence="2">Uncharacterized protein</fullName>
    </submittedName>
</protein>
<evidence type="ECO:0000313" key="3">
    <source>
        <dbReference type="Proteomes" id="UP000244722"/>
    </source>
</evidence>
<proteinExistence type="predicted"/>
<feature type="region of interest" description="Disordered" evidence="1">
    <location>
        <begin position="186"/>
        <end position="271"/>
    </location>
</feature>
<reference evidence="2 3" key="1">
    <citation type="submission" date="2017-04" db="EMBL/GenBank/DDBJ databases">
        <title>Draft genome sequence of Tuber borchii Vittad., a whitish edible truffle.</title>
        <authorList>
            <consortium name="DOE Joint Genome Institute"/>
            <person name="Murat C."/>
            <person name="Kuo A."/>
            <person name="Barry K.W."/>
            <person name="Clum A."/>
            <person name="Dockter R.B."/>
            <person name="Fauchery L."/>
            <person name="Iotti M."/>
            <person name="Kohler A."/>
            <person name="Labutti K."/>
            <person name="Lindquist E.A."/>
            <person name="Lipzen A."/>
            <person name="Ohm R.A."/>
            <person name="Wang M."/>
            <person name="Grigoriev I.V."/>
            <person name="Zambonelli A."/>
            <person name="Martin F.M."/>
        </authorList>
    </citation>
    <scope>NUCLEOTIDE SEQUENCE [LARGE SCALE GENOMIC DNA]</scope>
    <source>
        <strain evidence="2 3">Tbo3840</strain>
    </source>
</reference>
<dbReference type="AlphaFoldDB" id="A0A2T6ZKQ9"/>
<dbReference type="EMBL" id="NESQ01000204">
    <property type="protein sequence ID" value="PUU76071.1"/>
    <property type="molecule type" value="Genomic_DNA"/>
</dbReference>
<keyword evidence="3" id="KW-1185">Reference proteome</keyword>
<feature type="compositionally biased region" description="Polar residues" evidence="1">
    <location>
        <begin position="1"/>
        <end position="10"/>
    </location>
</feature>
<comment type="caution">
    <text evidence="2">The sequence shown here is derived from an EMBL/GenBank/DDBJ whole genome shotgun (WGS) entry which is preliminary data.</text>
</comment>
<sequence length="341" mass="37671">MAALTISPSHTPMPIDAGGGTINHQWRPRTSRTSRTSQTYTRTQLDEFYSDDSSTISPTPTTPPKIARILVFDNAHPDFPREIFVKSHLNLLFDVPLASLQTVAVPLYRQVPVAISGGRDRWEFGGWYVIDAVHKVERCSSELTKRLEDKWNKRSRSSSPSNPWQSNLELDWAAVMLRKISDGGCPLGSLNTSPSPPSGSDNGGGSANGKNEGDTCGVEEQDYTPYPPPPSRVSGSPGAGDEKHTQEEFFITPHPPPPTRIPTMSSEGREDDTNTLMVDKLDESIVSISRQSEGDDESMTESEYGNLSKSDIDDCDRWSVLSTGPLDRQWTVVYTEKDEEL</sequence>
<feature type="region of interest" description="Disordered" evidence="1">
    <location>
        <begin position="289"/>
        <end position="313"/>
    </location>
</feature>
<accession>A0A2T6ZKQ9</accession>
<dbReference type="Proteomes" id="UP000244722">
    <property type="component" value="Unassembled WGS sequence"/>
</dbReference>
<organism evidence="2 3">
    <name type="scientific">Tuber borchii</name>
    <name type="common">White truffle</name>
    <dbReference type="NCBI Taxonomy" id="42251"/>
    <lineage>
        <taxon>Eukaryota</taxon>
        <taxon>Fungi</taxon>
        <taxon>Dikarya</taxon>
        <taxon>Ascomycota</taxon>
        <taxon>Pezizomycotina</taxon>
        <taxon>Pezizomycetes</taxon>
        <taxon>Pezizales</taxon>
        <taxon>Tuberaceae</taxon>
        <taxon>Tuber</taxon>
    </lineage>
</organism>
<name>A0A2T6ZKQ9_TUBBO</name>
<dbReference type="OrthoDB" id="2563155at2759"/>
<evidence type="ECO:0000313" key="2">
    <source>
        <dbReference type="EMBL" id="PUU76071.1"/>
    </source>
</evidence>